<organism evidence="12 13">
    <name type="scientific">Polypterus senegalus</name>
    <name type="common">Senegal bichir</name>
    <dbReference type="NCBI Taxonomy" id="55291"/>
    <lineage>
        <taxon>Eukaryota</taxon>
        <taxon>Metazoa</taxon>
        <taxon>Chordata</taxon>
        <taxon>Craniata</taxon>
        <taxon>Vertebrata</taxon>
        <taxon>Euteleostomi</taxon>
        <taxon>Actinopterygii</taxon>
        <taxon>Polypteriformes</taxon>
        <taxon>Polypteridae</taxon>
        <taxon>Polypterus</taxon>
    </lineage>
</organism>
<feature type="region of interest" description="Disordered" evidence="9">
    <location>
        <begin position="69"/>
        <end position="90"/>
    </location>
</feature>
<evidence type="ECO:0000256" key="3">
    <source>
        <dbReference type="ARBA" id="ARBA00022692"/>
    </source>
</evidence>
<sequence length="1043" mass="115641">MLLSDPQVSPKEGNQLCQDDTGKRTLTGQDVILHQNLDCASVGNEEHWGLLCGRRPYLTRSCVSSPAMTEPTSVPHHGFQSQCEASSPSTHDTIQRGIVIQLTTAKNENEWVQLEEQMSLPHKDTACSLEGKNPEELHDVTSLTSISQCLPPRSQASLSETYSPCGSKPTVNLVKSLSTEIESRDASSTLKARPLLSLVKSISTEISRHEPEVTQSKSDSRLNLHLWKQLTQPKARNGDSRTAPPSPSISPSESRGPFFKVPEVEARLEDTRRKLSEAMQEPLSRLSKIIGDETSGTFRPRANSAGSAKTGAHGVELACDRLPTYEVPAIPKKKCQGKQSSSSDSSSHYEICTYGDVLQVVEIEPVLENARIMSEISSKVPLNTHKSVPTRLLFYIALLTYGYLVLPVPPYASGLFFGLVTGFLLGLSVIFLMVPRSSANRNLPSTPECSLHESPLQDPDVLKGWLNEMYTYDPEFYHPSLMHSVYARLEGSTLRLSYPKYNIPRSVTYDDLPPDVPLVSHRMVQLAESKASLAHKRTWNKKYPICILLAKPAESGPCSPPDEDSDELPIPQEPSRKAPIPTANPPDNVLYLFGRTARDKEEWFQQLIFASQMLADDKGSPVRCGSKCAIPLNRCSSPSASLICSGGSSRGSTEDIPSLCRARDLAGGVRKKILLDYHTYMAHFIQGELSSPLLSPCHSAAGSPTAKRKVPGGGLFLSAVPAGTGEAQHSWINALLGRIFWDFLREKYWADQVAHKIQKKLSKIRLPYFMNELTLTDLDLGTAVPHILSASRPSMNSRGLWVDLEVTYTGSLQMTLETKMNLCKLGKESTWDSSQELELGQERSKGRTILLADSDEESSSAGSSEDEEVLPTELHGNQGEKIAPTGTDGHGSGTRTGRRILRFVDKIAKSKYFQRATENEFIKKKFEEVSNMPLLLVVEVQELSGMLTINIPPPPTDRIWYSFRIPPRLELKVRPKLGEREVTFTHVTEWIENKLQQELQKVFVMPNMDDLHLPIMCSSLEYLDQLPEDFQGTAEDDRESTAK</sequence>
<keyword evidence="6" id="KW-0445">Lipid transport</keyword>
<feature type="non-terminal residue" evidence="12">
    <location>
        <position position="1"/>
    </location>
</feature>
<feature type="compositionally biased region" description="Polar residues" evidence="9">
    <location>
        <begin position="79"/>
        <end position="90"/>
    </location>
</feature>
<evidence type="ECO:0000256" key="1">
    <source>
        <dbReference type="ARBA" id="ARBA00004586"/>
    </source>
</evidence>
<keyword evidence="8 10" id="KW-0472">Membrane</keyword>
<keyword evidence="13" id="KW-1185">Reference proteome</keyword>
<feature type="non-terminal residue" evidence="12">
    <location>
        <position position="1043"/>
    </location>
</feature>
<keyword evidence="3 10" id="KW-0812">Transmembrane</keyword>
<feature type="domain" description="SMP-LTD" evidence="11">
    <location>
        <begin position="725"/>
        <end position="1014"/>
    </location>
</feature>
<keyword evidence="5 10" id="KW-1133">Transmembrane helix</keyword>
<protein>
    <submittedName>
        <fullName evidence="12">TEX2 protein</fullName>
    </submittedName>
</protein>
<comment type="subcellular location">
    <subcellularLocation>
        <location evidence="1">Endoplasmic reticulum membrane</location>
    </subcellularLocation>
</comment>
<keyword evidence="4" id="KW-0256">Endoplasmic reticulum</keyword>
<evidence type="ECO:0000256" key="2">
    <source>
        <dbReference type="ARBA" id="ARBA00022448"/>
    </source>
</evidence>
<accession>A0ABS2YRY0</accession>
<evidence type="ECO:0000259" key="11">
    <source>
        <dbReference type="PROSITE" id="PS51847"/>
    </source>
</evidence>
<dbReference type="CDD" id="cd21675">
    <property type="entry name" value="SMP_TEX2"/>
    <property type="match status" value="1"/>
</dbReference>
<dbReference type="Pfam" id="PF10296">
    <property type="entry name" value="MMM1"/>
    <property type="match status" value="1"/>
</dbReference>
<evidence type="ECO:0000256" key="9">
    <source>
        <dbReference type="SAM" id="MobiDB-lite"/>
    </source>
</evidence>
<dbReference type="PANTHER" id="PTHR13466:SF4">
    <property type="entry name" value="SMP-LTD DOMAIN-CONTAINING PROTEIN"/>
    <property type="match status" value="1"/>
</dbReference>
<keyword evidence="7" id="KW-0446">Lipid-binding</keyword>
<feature type="region of interest" description="Disordered" evidence="9">
    <location>
        <begin position="556"/>
        <end position="583"/>
    </location>
</feature>
<name>A0ABS2YRY0_POLSE</name>
<evidence type="ECO:0000256" key="5">
    <source>
        <dbReference type="ARBA" id="ARBA00022989"/>
    </source>
</evidence>
<evidence type="ECO:0000256" key="4">
    <source>
        <dbReference type="ARBA" id="ARBA00022824"/>
    </source>
</evidence>
<reference evidence="12" key="1">
    <citation type="journal article" date="2021" name="Cell">
        <title>Tracing the genetic footprints of vertebrate landing in non-teleost ray-finned fishes.</title>
        <authorList>
            <person name="Bi X."/>
            <person name="Wang K."/>
            <person name="Yang L."/>
            <person name="Pan H."/>
            <person name="Jiang H."/>
            <person name="Wei Q."/>
            <person name="Fang M."/>
            <person name="Yu H."/>
            <person name="Zhu C."/>
            <person name="Cai Y."/>
            <person name="He Y."/>
            <person name="Gan X."/>
            <person name="Zeng H."/>
            <person name="Yu D."/>
            <person name="Zhu Y."/>
            <person name="Jiang H."/>
            <person name="Qiu Q."/>
            <person name="Yang H."/>
            <person name="Zhang Y.E."/>
            <person name="Wang W."/>
            <person name="Zhu M."/>
            <person name="He S."/>
            <person name="Zhang G."/>
        </authorList>
    </citation>
    <scope>NUCLEOTIDE SEQUENCE</scope>
    <source>
        <strain evidence="12">Bchr_001</strain>
    </source>
</reference>
<feature type="transmembrane region" description="Helical" evidence="10">
    <location>
        <begin position="415"/>
        <end position="434"/>
    </location>
</feature>
<comment type="caution">
    <text evidence="12">The sequence shown here is derived from an EMBL/GenBank/DDBJ whole genome shotgun (WGS) entry which is preliminary data.</text>
</comment>
<dbReference type="EMBL" id="JAAWVN010002057">
    <property type="protein sequence ID" value="MBN3289292.1"/>
    <property type="molecule type" value="Genomic_DNA"/>
</dbReference>
<evidence type="ECO:0000256" key="10">
    <source>
        <dbReference type="SAM" id="Phobius"/>
    </source>
</evidence>
<keyword evidence="2" id="KW-0813">Transport</keyword>
<evidence type="ECO:0000256" key="6">
    <source>
        <dbReference type="ARBA" id="ARBA00023055"/>
    </source>
</evidence>
<feature type="transmembrane region" description="Helical" evidence="10">
    <location>
        <begin position="392"/>
        <end position="409"/>
    </location>
</feature>
<dbReference type="Proteomes" id="UP001166052">
    <property type="component" value="Unassembled WGS sequence"/>
</dbReference>
<evidence type="ECO:0000313" key="12">
    <source>
        <dbReference type="EMBL" id="MBN3289292.1"/>
    </source>
</evidence>
<feature type="region of interest" description="Disordered" evidence="9">
    <location>
        <begin position="1"/>
        <end position="22"/>
    </location>
</feature>
<evidence type="ECO:0000313" key="13">
    <source>
        <dbReference type="Proteomes" id="UP001166052"/>
    </source>
</evidence>
<dbReference type="InterPro" id="IPR031468">
    <property type="entry name" value="SMP_LBD"/>
</dbReference>
<feature type="region of interest" description="Disordered" evidence="9">
    <location>
        <begin position="230"/>
        <end position="260"/>
    </location>
</feature>
<feature type="region of interest" description="Disordered" evidence="9">
    <location>
        <begin position="851"/>
        <end position="895"/>
    </location>
</feature>
<dbReference type="InterPro" id="IPR019411">
    <property type="entry name" value="MMM1_dom"/>
</dbReference>
<proteinExistence type="predicted"/>
<evidence type="ECO:0000256" key="8">
    <source>
        <dbReference type="ARBA" id="ARBA00023136"/>
    </source>
</evidence>
<dbReference type="PROSITE" id="PS51847">
    <property type="entry name" value="SMP"/>
    <property type="match status" value="1"/>
</dbReference>
<gene>
    <name evidence="12" type="primary">Tex2_0</name>
    <name evidence="12" type="ORF">GTO92_0013633</name>
</gene>
<dbReference type="PANTHER" id="PTHR13466">
    <property type="entry name" value="TEX2 PROTEIN-RELATED"/>
    <property type="match status" value="1"/>
</dbReference>
<feature type="compositionally biased region" description="Acidic residues" evidence="9">
    <location>
        <begin position="853"/>
        <end position="870"/>
    </location>
</feature>
<evidence type="ECO:0000256" key="7">
    <source>
        <dbReference type="ARBA" id="ARBA00023121"/>
    </source>
</evidence>